<evidence type="ECO:0000313" key="2">
    <source>
        <dbReference type="EMBL" id="GAA2441979.1"/>
    </source>
</evidence>
<feature type="compositionally biased region" description="Basic and acidic residues" evidence="1">
    <location>
        <begin position="39"/>
        <end position="76"/>
    </location>
</feature>
<evidence type="ECO:0008006" key="4">
    <source>
        <dbReference type="Google" id="ProtNLM"/>
    </source>
</evidence>
<proteinExistence type="predicted"/>
<sequence>MSPQHGASSPGRRERPFAGEVRKRTSSAEGRGRPSAADGQERPSRAGERERRSPGQDRERGAAGRDRERAGRDRTGRQAGTDRPAGGHRPARGSQDHRPPGDGRAASPGHTASRHRRALQDRADLRADCADCFALCCVALPFARSADFAADKPAGRPCSNLQQDFRCGIHARLRDKGYPGCTVFDCFGAGQKVSQITFGGVDWRRAPKTARSMFEVFPVMRQLHELLRYLTEALGLAPARPLHKPLRKALAHIDGLTRGSAESIMELDVNALRGEVNALLLRASELARAQVPGRGRNHRGADLMGAKLSGADLRGASLRGALLVAADLTGADLRDADLIGADLRDADLRGADLTGALFLTQAQLNAARGDAATVLPPTLSRPAHW</sequence>
<protein>
    <recommendedName>
        <fullName evidence="4">Pentapeptide repeat-containing protein</fullName>
    </recommendedName>
</protein>
<dbReference type="InterPro" id="IPR051082">
    <property type="entry name" value="Pentapeptide-BTB/POZ_domain"/>
</dbReference>
<dbReference type="SUPFAM" id="SSF141571">
    <property type="entry name" value="Pentapeptide repeat-like"/>
    <property type="match status" value="1"/>
</dbReference>
<comment type="caution">
    <text evidence="2">The sequence shown here is derived from an EMBL/GenBank/DDBJ whole genome shotgun (WGS) entry which is preliminary data.</text>
</comment>
<gene>
    <name evidence="2" type="ORF">GCM10010421_36050</name>
</gene>
<accession>A0ABN3JW14</accession>
<dbReference type="Proteomes" id="UP001500460">
    <property type="component" value="Unassembled WGS sequence"/>
</dbReference>
<feature type="region of interest" description="Disordered" evidence="1">
    <location>
        <begin position="1"/>
        <end position="118"/>
    </location>
</feature>
<keyword evidence="3" id="KW-1185">Reference proteome</keyword>
<evidence type="ECO:0000313" key="3">
    <source>
        <dbReference type="Proteomes" id="UP001500460"/>
    </source>
</evidence>
<dbReference type="InterPro" id="IPR001646">
    <property type="entry name" value="5peptide_repeat"/>
</dbReference>
<evidence type="ECO:0000256" key="1">
    <source>
        <dbReference type="SAM" id="MobiDB-lite"/>
    </source>
</evidence>
<reference evidence="2 3" key="1">
    <citation type="journal article" date="2019" name="Int. J. Syst. Evol. Microbiol.">
        <title>The Global Catalogue of Microorganisms (GCM) 10K type strain sequencing project: providing services to taxonomists for standard genome sequencing and annotation.</title>
        <authorList>
            <consortium name="The Broad Institute Genomics Platform"/>
            <consortium name="The Broad Institute Genome Sequencing Center for Infectious Disease"/>
            <person name="Wu L."/>
            <person name="Ma J."/>
        </authorList>
    </citation>
    <scope>NUCLEOTIDE SEQUENCE [LARGE SCALE GENOMIC DNA]</scope>
    <source>
        <strain evidence="2 3">JCM 6922</strain>
    </source>
</reference>
<name>A0ABN3JW14_9ACTN</name>
<dbReference type="EMBL" id="BAAATK010000021">
    <property type="protein sequence ID" value="GAA2441979.1"/>
    <property type="molecule type" value="Genomic_DNA"/>
</dbReference>
<dbReference type="Pfam" id="PF00805">
    <property type="entry name" value="Pentapeptide"/>
    <property type="match status" value="2"/>
</dbReference>
<dbReference type="PANTHER" id="PTHR14136:SF37">
    <property type="entry name" value="PENTAPEPTIDE REPEAT-CONTAINING PROTEIN"/>
    <property type="match status" value="1"/>
</dbReference>
<dbReference type="PANTHER" id="PTHR14136">
    <property type="entry name" value="BTB_POZ DOMAIN-CONTAINING PROTEIN KCTD9"/>
    <property type="match status" value="1"/>
</dbReference>
<feature type="compositionally biased region" description="Basic and acidic residues" evidence="1">
    <location>
        <begin position="11"/>
        <end position="23"/>
    </location>
</feature>
<organism evidence="2 3">
    <name type="scientific">Streptomyces glaucus</name>
    <dbReference type="NCBI Taxonomy" id="284029"/>
    <lineage>
        <taxon>Bacteria</taxon>
        <taxon>Bacillati</taxon>
        <taxon>Actinomycetota</taxon>
        <taxon>Actinomycetes</taxon>
        <taxon>Kitasatosporales</taxon>
        <taxon>Streptomycetaceae</taxon>
        <taxon>Streptomyces</taxon>
    </lineage>
</organism>
<dbReference type="Gene3D" id="2.160.20.80">
    <property type="entry name" value="E3 ubiquitin-protein ligase SopA"/>
    <property type="match status" value="1"/>
</dbReference>